<dbReference type="Pfam" id="PF00135">
    <property type="entry name" value="COesterase"/>
    <property type="match status" value="1"/>
</dbReference>
<evidence type="ECO:0000259" key="7">
    <source>
        <dbReference type="Pfam" id="PF00135"/>
    </source>
</evidence>
<evidence type="ECO:0000256" key="3">
    <source>
        <dbReference type="ARBA" id="ARBA00022801"/>
    </source>
</evidence>
<dbReference type="EC" id="3.1.1.-" evidence="6"/>
<dbReference type="InterPro" id="IPR002018">
    <property type="entry name" value="CarbesteraseB"/>
</dbReference>
<dbReference type="InParanoid" id="A0A7E5VDC0"/>
<dbReference type="GO" id="GO:0052689">
    <property type="term" value="F:carboxylic ester hydrolase activity"/>
    <property type="evidence" value="ECO:0007669"/>
    <property type="project" value="UniProtKB-KW"/>
</dbReference>
<dbReference type="InterPro" id="IPR029058">
    <property type="entry name" value="AB_hydrolase_fold"/>
</dbReference>
<keyword evidence="5" id="KW-0325">Glycoprotein</keyword>
<evidence type="ECO:0000256" key="5">
    <source>
        <dbReference type="ARBA" id="ARBA00023180"/>
    </source>
</evidence>
<dbReference type="PROSITE" id="PS00122">
    <property type="entry name" value="CARBOXYLESTERASE_B_1"/>
    <property type="match status" value="1"/>
</dbReference>
<feature type="chain" id="PRO_5029035032" description="Carboxylic ester hydrolase" evidence="6">
    <location>
        <begin position="22"/>
        <end position="555"/>
    </location>
</feature>
<keyword evidence="4" id="KW-1015">Disulfide bond</keyword>
<evidence type="ECO:0000256" key="2">
    <source>
        <dbReference type="ARBA" id="ARBA00022487"/>
    </source>
</evidence>
<gene>
    <name evidence="9" type="primary">LOC113492797</name>
</gene>
<proteinExistence type="inferred from homology"/>
<comment type="similarity">
    <text evidence="1 6">Belongs to the type-B carboxylesterase/lipase family.</text>
</comment>
<protein>
    <recommendedName>
        <fullName evidence="6">Carboxylic ester hydrolase</fullName>
        <ecNumber evidence="6">3.1.1.-</ecNumber>
    </recommendedName>
</protein>
<reference evidence="9" key="1">
    <citation type="submission" date="2025-08" db="UniProtKB">
        <authorList>
            <consortium name="RefSeq"/>
        </authorList>
    </citation>
    <scope>IDENTIFICATION</scope>
</reference>
<evidence type="ECO:0000313" key="9">
    <source>
        <dbReference type="RefSeq" id="XP_026726277.1"/>
    </source>
</evidence>
<organism evidence="8 9">
    <name type="scientific">Trichoplusia ni</name>
    <name type="common">Cabbage looper</name>
    <dbReference type="NCBI Taxonomy" id="7111"/>
    <lineage>
        <taxon>Eukaryota</taxon>
        <taxon>Metazoa</taxon>
        <taxon>Ecdysozoa</taxon>
        <taxon>Arthropoda</taxon>
        <taxon>Hexapoda</taxon>
        <taxon>Insecta</taxon>
        <taxon>Pterygota</taxon>
        <taxon>Neoptera</taxon>
        <taxon>Endopterygota</taxon>
        <taxon>Lepidoptera</taxon>
        <taxon>Glossata</taxon>
        <taxon>Ditrysia</taxon>
        <taxon>Noctuoidea</taxon>
        <taxon>Noctuidae</taxon>
        <taxon>Plusiinae</taxon>
        <taxon>Trichoplusia</taxon>
    </lineage>
</organism>
<dbReference type="SUPFAM" id="SSF53474">
    <property type="entry name" value="alpha/beta-Hydrolases"/>
    <property type="match status" value="1"/>
</dbReference>
<keyword evidence="6" id="KW-0732">Signal</keyword>
<name>A0A7E5VDC0_TRINI</name>
<dbReference type="Proteomes" id="UP000322000">
    <property type="component" value="Chromosome 4"/>
</dbReference>
<dbReference type="FunCoup" id="A0A7E5VDC0">
    <property type="interactions" value="21"/>
</dbReference>
<evidence type="ECO:0000256" key="4">
    <source>
        <dbReference type="ARBA" id="ARBA00023157"/>
    </source>
</evidence>
<evidence type="ECO:0000313" key="8">
    <source>
        <dbReference type="Proteomes" id="UP000322000"/>
    </source>
</evidence>
<dbReference type="GeneID" id="113492797"/>
<evidence type="ECO:0000256" key="1">
    <source>
        <dbReference type="ARBA" id="ARBA00005964"/>
    </source>
</evidence>
<dbReference type="PANTHER" id="PTHR11559">
    <property type="entry name" value="CARBOXYLESTERASE"/>
    <property type="match status" value="1"/>
</dbReference>
<dbReference type="RefSeq" id="XP_026726277.1">
    <property type="nucleotide sequence ID" value="XM_026870476.1"/>
</dbReference>
<keyword evidence="8" id="KW-1185">Reference proteome</keyword>
<dbReference type="InterPro" id="IPR050309">
    <property type="entry name" value="Type-B_Carboxylest/Lipase"/>
</dbReference>
<feature type="signal peptide" evidence="6">
    <location>
        <begin position="1"/>
        <end position="21"/>
    </location>
</feature>
<evidence type="ECO:0000256" key="6">
    <source>
        <dbReference type="RuleBase" id="RU361235"/>
    </source>
</evidence>
<accession>A0A7E5VDC0</accession>
<keyword evidence="3 6" id="KW-0378">Hydrolase</keyword>
<dbReference type="KEGG" id="tnl:113492797"/>
<dbReference type="AlphaFoldDB" id="A0A7E5VDC0"/>
<keyword evidence="2" id="KW-0719">Serine esterase</keyword>
<dbReference type="InterPro" id="IPR019826">
    <property type="entry name" value="Carboxylesterase_B_AS"/>
</dbReference>
<feature type="domain" description="Carboxylesterase type B" evidence="7">
    <location>
        <begin position="27"/>
        <end position="532"/>
    </location>
</feature>
<dbReference type="Gene3D" id="3.40.50.1820">
    <property type="entry name" value="alpha/beta hydrolase"/>
    <property type="match status" value="1"/>
</dbReference>
<sequence length="555" mass="62579">MNIAMLLRIVTAVAVLALCRCDEGEWKEVRISQGVLRGRKDPEGPYAFYNIPYATAPTGPDRYKAPLPPPTWSQPRDAVDEQVACFQGKTPYATVDTMKEDCLIANVFVPKTKEKNLPVMVYVHGGAFEMGSGNMWTPKYLVREKNVIVVTFNYRLGVQGFLCLGTEDAPGNAGLKDQVALLKWVQKNIASFGGDPDNVTILGFSAGSISVNLLMLSKSAEGLFTKVVSDSGVSVSSFATQIEPLEKAKNYARMLNFHDVDDFYALKAFYKNTPLKSLVTGTFFDIKNVSLIFYPCVERQTDKEAFLTEAPINIIRNGNYKKVPVLVGVDNMEGLVQMSNFERWKSDMNENFSDFLSVDLQFGSEKEKKEIAQKVKEFYFKGKPVSDETVLDYVEYFGDVMFAYPTLRTVRLQVENGHDQIYLYEYNFADEQTPVVPHTNVRGADHCAQSMAIFDGVQFVTSDESNLTPEYKRMKATMRDMWYNFAVYGKPAPEGSPLPAWPATDASGSPYMSLGREIELRNSFYKRSASLWDGLYQKYYREPRPPQPPKDRTDL</sequence>
<dbReference type="OrthoDB" id="3200163at2759"/>